<dbReference type="SUPFAM" id="SSF51011">
    <property type="entry name" value="Glycosyl hydrolase domain"/>
    <property type="match status" value="1"/>
</dbReference>
<dbReference type="GO" id="GO:0046556">
    <property type="term" value="F:alpha-L-arabinofuranosidase activity"/>
    <property type="evidence" value="ECO:0007669"/>
    <property type="project" value="UniProtKB-EC"/>
</dbReference>
<dbReference type="GO" id="GO:0000272">
    <property type="term" value="P:polysaccharide catabolic process"/>
    <property type="evidence" value="ECO:0007669"/>
    <property type="project" value="TreeGrafter"/>
</dbReference>
<evidence type="ECO:0000256" key="5">
    <source>
        <dbReference type="ARBA" id="ARBA00012670"/>
    </source>
</evidence>
<comment type="subunit">
    <text evidence="4">Homohexamer; trimer of dimers.</text>
</comment>
<accession>A0A8J2ZYE1</accession>
<evidence type="ECO:0000256" key="1">
    <source>
        <dbReference type="ARBA" id="ARBA00001462"/>
    </source>
</evidence>
<evidence type="ECO:0000313" key="11">
    <source>
        <dbReference type="Proteomes" id="UP000656813"/>
    </source>
</evidence>
<comment type="pathway">
    <text evidence="2">Glycan metabolism.</text>
</comment>
<keyword evidence="7" id="KW-0119">Carbohydrate metabolism</keyword>
<evidence type="ECO:0000313" key="10">
    <source>
        <dbReference type="EMBL" id="GGH85889.1"/>
    </source>
</evidence>
<keyword evidence="6" id="KW-0378">Hydrolase</keyword>
<reference evidence="10" key="2">
    <citation type="submission" date="2020-09" db="EMBL/GenBank/DDBJ databases">
        <authorList>
            <person name="Sun Q."/>
            <person name="Zhou Y."/>
        </authorList>
    </citation>
    <scope>NUCLEOTIDE SEQUENCE</scope>
    <source>
        <strain evidence="10">CGMCC 1.12777</strain>
    </source>
</reference>
<organism evidence="10 11">
    <name type="scientific">Pullulanibacillus pueri</name>
    <dbReference type="NCBI Taxonomy" id="1437324"/>
    <lineage>
        <taxon>Bacteria</taxon>
        <taxon>Bacillati</taxon>
        <taxon>Bacillota</taxon>
        <taxon>Bacilli</taxon>
        <taxon>Bacillales</taxon>
        <taxon>Sporolactobacillaceae</taxon>
        <taxon>Pullulanibacillus</taxon>
    </lineage>
</organism>
<keyword evidence="11" id="KW-1185">Reference proteome</keyword>
<dbReference type="Proteomes" id="UP000656813">
    <property type="component" value="Unassembled WGS sequence"/>
</dbReference>
<dbReference type="PANTHER" id="PTHR43576">
    <property type="entry name" value="ALPHA-L-ARABINOFURANOSIDASE C-RELATED"/>
    <property type="match status" value="1"/>
</dbReference>
<dbReference type="Gene3D" id="2.60.120.260">
    <property type="entry name" value="Galactose-binding domain-like"/>
    <property type="match status" value="1"/>
</dbReference>
<evidence type="ECO:0000256" key="2">
    <source>
        <dbReference type="ARBA" id="ARBA00004881"/>
    </source>
</evidence>
<dbReference type="Gene3D" id="3.20.20.80">
    <property type="entry name" value="Glycosidases"/>
    <property type="match status" value="1"/>
</dbReference>
<keyword evidence="8" id="KW-0326">Glycosidase</keyword>
<evidence type="ECO:0000256" key="6">
    <source>
        <dbReference type="ARBA" id="ARBA00022801"/>
    </source>
</evidence>
<comment type="catalytic activity">
    <reaction evidence="1">
        <text>Hydrolysis of terminal non-reducing alpha-L-arabinofuranoside residues in alpha-L-arabinosides.</text>
        <dbReference type="EC" id="3.2.1.55"/>
    </reaction>
</comment>
<reference evidence="10" key="1">
    <citation type="journal article" date="2014" name="Int. J. Syst. Evol. Microbiol.">
        <title>Complete genome sequence of Corynebacterium casei LMG S-19264T (=DSM 44701T), isolated from a smear-ripened cheese.</title>
        <authorList>
            <consortium name="US DOE Joint Genome Institute (JGI-PGF)"/>
            <person name="Walter F."/>
            <person name="Albersmeier A."/>
            <person name="Kalinowski J."/>
            <person name="Ruckert C."/>
        </authorList>
    </citation>
    <scope>NUCLEOTIDE SEQUENCE</scope>
    <source>
        <strain evidence="10">CGMCC 1.12777</strain>
    </source>
</reference>
<dbReference type="InterPro" id="IPR017853">
    <property type="entry name" value="GH"/>
</dbReference>
<sequence length="667" mass="75700">MSKTATIQIKGDHISQDKINPYIFGHFVEDIRDHMDAMLAYGLQGMDFEAEDHERRGISAPWYPMTNGRNTRYALEPAAPRHTGHSQKIRIYNDDQCYAGIAQAVSIKGNVNYELKVFARASLEIKFVTIEIVDRKNQEKLCTTQIEVTSHDWREYHGILTADRDCSDAEFRILISSEGETWPDAEATGMLWLDHVSILPDDRVGIVKKSVVDMTRALNPGIMRLGGNYISAYHWEYGVGPMYERPVMLNEAWDTLACKTFGTDEFIHFCRQTGVEPQICVNDGSGTPEEAARWVEYCNGDAQSEMGAKRAANGHEQPYKVKYWEIGNEVWGPWQVGHCSAEVFAKRCVQFAQAMKAVDPEIVLLACGHTDPEWNRVVLEIAGDVIDILTVHIYQGYNHYGLIHQSASRDDRYHAIVSYPEMTRHFLDQVKESMKGHPHVKLAVTEYNTMYYPNNLRKGLPNEHSLEAAVANAGNLNEFLRNSHVLEIANFSDLVNGWLGGCIRVGDYYADQFRGKQPGWSGHGDVVYGTPTYHVMKMYANRDITYLVNNEVECDTFNVMGRKKELIFEKLPELDVVSCLNENKDLLTVFVVNRSLEDVKVDIHPDCFECKGKVNVGKITGPSVDSVNDVFQPENITESFEVVEIVENKIEYQLKAHSVYAFEIAKR</sequence>
<evidence type="ECO:0000256" key="3">
    <source>
        <dbReference type="ARBA" id="ARBA00007186"/>
    </source>
</evidence>
<evidence type="ECO:0000256" key="7">
    <source>
        <dbReference type="ARBA" id="ARBA00023277"/>
    </source>
</evidence>
<dbReference type="Gene3D" id="2.60.40.1180">
    <property type="entry name" value="Golgi alpha-mannosidase II"/>
    <property type="match status" value="1"/>
</dbReference>
<dbReference type="InterPro" id="IPR055235">
    <property type="entry name" value="ASD1_cat"/>
</dbReference>
<feature type="domain" description="Alpha-L-arabinofuranosidase C-terminal" evidence="9">
    <location>
        <begin position="445"/>
        <end position="658"/>
    </location>
</feature>
<dbReference type="PANTHER" id="PTHR43576:SF3">
    <property type="entry name" value="ALPHA-L-ARABINOFURANOSIDASE C"/>
    <property type="match status" value="1"/>
</dbReference>
<comment type="similarity">
    <text evidence="3">Belongs to the glycosyl hydrolase 51 family.</text>
</comment>
<dbReference type="InterPro" id="IPR010720">
    <property type="entry name" value="Alpha-L-AF_C"/>
</dbReference>
<comment type="caution">
    <text evidence="10">The sequence shown here is derived from an EMBL/GenBank/DDBJ whole genome shotgun (WGS) entry which is preliminary data.</text>
</comment>
<protein>
    <recommendedName>
        <fullName evidence="5">non-reducing end alpha-L-arabinofuranosidase</fullName>
        <ecNumber evidence="5">3.2.1.55</ecNumber>
    </recommendedName>
</protein>
<name>A0A8J2ZYE1_9BACL</name>
<dbReference type="EC" id="3.2.1.55" evidence="5"/>
<dbReference type="GO" id="GO:0046373">
    <property type="term" value="P:L-arabinose metabolic process"/>
    <property type="evidence" value="ECO:0007669"/>
    <property type="project" value="InterPro"/>
</dbReference>
<dbReference type="Pfam" id="PF06964">
    <property type="entry name" value="Alpha-L-AF_C"/>
    <property type="match status" value="1"/>
</dbReference>
<dbReference type="SMART" id="SM00813">
    <property type="entry name" value="Alpha-L-AF_C"/>
    <property type="match status" value="1"/>
</dbReference>
<dbReference type="InterPro" id="IPR013780">
    <property type="entry name" value="Glyco_hydro_b"/>
</dbReference>
<dbReference type="Pfam" id="PF22848">
    <property type="entry name" value="ASD1_dom"/>
    <property type="match status" value="1"/>
</dbReference>
<dbReference type="SUPFAM" id="SSF51445">
    <property type="entry name" value="(Trans)glycosidases"/>
    <property type="match status" value="1"/>
</dbReference>
<dbReference type="EMBL" id="BMFV01000029">
    <property type="protein sequence ID" value="GGH85889.1"/>
    <property type="molecule type" value="Genomic_DNA"/>
</dbReference>
<proteinExistence type="inferred from homology"/>
<dbReference type="AlphaFoldDB" id="A0A8J2ZYE1"/>
<gene>
    <name evidence="10" type="ORF">GCM10007096_32320</name>
</gene>
<evidence type="ECO:0000259" key="9">
    <source>
        <dbReference type="SMART" id="SM00813"/>
    </source>
</evidence>
<evidence type="ECO:0000256" key="4">
    <source>
        <dbReference type="ARBA" id="ARBA00011165"/>
    </source>
</evidence>
<evidence type="ECO:0000256" key="8">
    <source>
        <dbReference type="ARBA" id="ARBA00023295"/>
    </source>
</evidence>
<dbReference type="RefSeq" id="WP_188498423.1">
    <property type="nucleotide sequence ID" value="NZ_BMFV01000029.1"/>
</dbReference>